<dbReference type="InterPro" id="IPR012336">
    <property type="entry name" value="Thioredoxin-like_fold"/>
</dbReference>
<proteinExistence type="predicted"/>
<dbReference type="InterPro" id="IPR036249">
    <property type="entry name" value="Thioredoxin-like_sf"/>
</dbReference>
<evidence type="ECO:0000313" key="2">
    <source>
        <dbReference type="EMBL" id="GEL01647.1"/>
    </source>
</evidence>
<dbReference type="Gene3D" id="3.40.30.10">
    <property type="entry name" value="Glutaredoxin"/>
    <property type="match status" value="1"/>
</dbReference>
<dbReference type="Pfam" id="PF13462">
    <property type="entry name" value="Thioredoxin_4"/>
    <property type="match status" value="1"/>
</dbReference>
<dbReference type="EMBL" id="BJVC01000001">
    <property type="protein sequence ID" value="GEL01647.1"/>
    <property type="molecule type" value="Genomic_DNA"/>
</dbReference>
<dbReference type="Proteomes" id="UP000321405">
    <property type="component" value="Unassembled WGS sequence"/>
</dbReference>
<feature type="domain" description="Thioredoxin-like fold" evidence="1">
    <location>
        <begin position="32"/>
        <end position="198"/>
    </location>
</feature>
<gene>
    <name evidence="2" type="ORF">SSA02_08100</name>
</gene>
<dbReference type="RefSeq" id="WP_147092560.1">
    <property type="nucleotide sequence ID" value="NZ_BJVC01000001.1"/>
</dbReference>
<evidence type="ECO:0000259" key="1">
    <source>
        <dbReference type="Pfam" id="PF13462"/>
    </source>
</evidence>
<dbReference type="OrthoDB" id="8478320at2"/>
<evidence type="ECO:0000313" key="3">
    <source>
        <dbReference type="Proteomes" id="UP000321405"/>
    </source>
</evidence>
<dbReference type="SUPFAM" id="SSF52833">
    <property type="entry name" value="Thioredoxin-like"/>
    <property type="match status" value="1"/>
</dbReference>
<sequence length="203" mass="22796">MSVRRRTLLAALPALALVPSLRDARAEDMRLTPRAVGNPKAPVKVQEWFSLTCTHCAHFAETIFPQVKAELIDTGKIYYVYHDFPLDQIALLGAMVARSLPVDRYVPFVDSMLASQDRWAFARDVNPKHQIQMMAALAGISAAQFDRIDHDDSFRQAIVAQQDADQAKYNINGTPFFLFNDHPYNQELPDFATFKAEVDKAAG</sequence>
<dbReference type="AlphaFoldDB" id="A0A511BMU1"/>
<dbReference type="CDD" id="cd02972">
    <property type="entry name" value="DsbA_family"/>
    <property type="match status" value="1"/>
</dbReference>
<protein>
    <recommendedName>
        <fullName evidence="1">Thioredoxin-like fold domain-containing protein</fullName>
    </recommendedName>
</protein>
<comment type="caution">
    <text evidence="2">The sequence shown here is derived from an EMBL/GenBank/DDBJ whole genome shotgun (WGS) entry which is preliminary data.</text>
</comment>
<organism evidence="2 3">
    <name type="scientific">Swaminathania salitolerans</name>
    <dbReference type="NCBI Taxonomy" id="182838"/>
    <lineage>
        <taxon>Bacteria</taxon>
        <taxon>Pseudomonadati</taxon>
        <taxon>Pseudomonadota</taxon>
        <taxon>Alphaproteobacteria</taxon>
        <taxon>Acetobacterales</taxon>
        <taxon>Acetobacteraceae</taxon>
        <taxon>Swaminathania</taxon>
    </lineage>
</organism>
<accession>A0A511BMU1</accession>
<reference evidence="2 3" key="1">
    <citation type="submission" date="2019-07" db="EMBL/GenBank/DDBJ databases">
        <title>Whole genome shotgun sequence of Swaminathania salitolerans NBRC 104436.</title>
        <authorList>
            <person name="Hosoyama A."/>
            <person name="Uohara A."/>
            <person name="Ohji S."/>
            <person name="Ichikawa N."/>
        </authorList>
    </citation>
    <scope>NUCLEOTIDE SEQUENCE [LARGE SCALE GENOMIC DNA]</scope>
    <source>
        <strain evidence="2 3">NBRC 104436</strain>
    </source>
</reference>
<keyword evidence="3" id="KW-1185">Reference proteome</keyword>
<name>A0A511BMU1_9PROT</name>